<evidence type="ECO:0000313" key="2">
    <source>
        <dbReference type="Proteomes" id="UP001195483"/>
    </source>
</evidence>
<sequence length="108" mass="12028">MSKRKCKFTEVLRAKYPCFTSGRDDFDAKCSICDCHVDVGNKCTIALERHVAKEKHKKNIRAAGSASKVTNFFQPSTSLTLKNAHAAEGTLAFHTTPETMVRINCFLC</sequence>
<dbReference type="EMBL" id="JAEAOA010001306">
    <property type="protein sequence ID" value="KAK3597096.1"/>
    <property type="molecule type" value="Genomic_DNA"/>
</dbReference>
<dbReference type="Proteomes" id="UP001195483">
    <property type="component" value="Unassembled WGS sequence"/>
</dbReference>
<keyword evidence="2" id="KW-1185">Reference proteome</keyword>
<proteinExistence type="predicted"/>
<gene>
    <name evidence="1" type="ORF">CHS0354_021201</name>
</gene>
<comment type="caution">
    <text evidence="1">The sequence shown here is derived from an EMBL/GenBank/DDBJ whole genome shotgun (WGS) entry which is preliminary data.</text>
</comment>
<reference evidence="1" key="3">
    <citation type="submission" date="2023-05" db="EMBL/GenBank/DDBJ databases">
        <authorList>
            <person name="Smith C.H."/>
        </authorList>
    </citation>
    <scope>NUCLEOTIDE SEQUENCE</scope>
    <source>
        <strain evidence="1">CHS0354</strain>
        <tissue evidence="1">Mantle</tissue>
    </source>
</reference>
<reference evidence="1" key="1">
    <citation type="journal article" date="2021" name="Genome Biol. Evol.">
        <title>A High-Quality Reference Genome for a Parasitic Bivalve with Doubly Uniparental Inheritance (Bivalvia: Unionida).</title>
        <authorList>
            <person name="Smith C.H."/>
        </authorList>
    </citation>
    <scope>NUCLEOTIDE SEQUENCE</scope>
    <source>
        <strain evidence="1">CHS0354</strain>
    </source>
</reference>
<dbReference type="AlphaFoldDB" id="A0AAE0SS06"/>
<protein>
    <submittedName>
        <fullName evidence="1">Uncharacterized protein</fullName>
    </submittedName>
</protein>
<name>A0AAE0SS06_9BIVA</name>
<evidence type="ECO:0000313" key="1">
    <source>
        <dbReference type="EMBL" id="KAK3597096.1"/>
    </source>
</evidence>
<accession>A0AAE0SS06</accession>
<organism evidence="1 2">
    <name type="scientific">Potamilus streckersoni</name>
    <dbReference type="NCBI Taxonomy" id="2493646"/>
    <lineage>
        <taxon>Eukaryota</taxon>
        <taxon>Metazoa</taxon>
        <taxon>Spiralia</taxon>
        <taxon>Lophotrochozoa</taxon>
        <taxon>Mollusca</taxon>
        <taxon>Bivalvia</taxon>
        <taxon>Autobranchia</taxon>
        <taxon>Heteroconchia</taxon>
        <taxon>Palaeoheterodonta</taxon>
        <taxon>Unionida</taxon>
        <taxon>Unionoidea</taxon>
        <taxon>Unionidae</taxon>
        <taxon>Ambleminae</taxon>
        <taxon>Lampsilini</taxon>
        <taxon>Potamilus</taxon>
    </lineage>
</organism>
<reference evidence="1" key="2">
    <citation type="journal article" date="2021" name="Genome Biol. Evol.">
        <title>Developing a high-quality reference genome for a parasitic bivalve with doubly uniparental inheritance (Bivalvia: Unionida).</title>
        <authorList>
            <person name="Smith C.H."/>
        </authorList>
    </citation>
    <scope>NUCLEOTIDE SEQUENCE</scope>
    <source>
        <strain evidence="1">CHS0354</strain>
        <tissue evidence="1">Mantle</tissue>
    </source>
</reference>